<dbReference type="GO" id="GO:0004519">
    <property type="term" value="F:endonuclease activity"/>
    <property type="evidence" value="ECO:0007669"/>
    <property type="project" value="UniProtKB-KW"/>
</dbReference>
<dbReference type="PROSITE" id="PS50297">
    <property type="entry name" value="ANK_REP_REGION"/>
    <property type="match status" value="1"/>
</dbReference>
<protein>
    <recommendedName>
        <fullName evidence="16">VLRF1 domain-containing protein</fullName>
    </recommendedName>
</protein>
<feature type="compositionally biased region" description="Basic residues" evidence="15">
    <location>
        <begin position="472"/>
        <end position="485"/>
    </location>
</feature>
<reference evidence="17" key="1">
    <citation type="submission" date="2023-10" db="EMBL/GenBank/DDBJ databases">
        <title>Genome assemblies of two species of porcelain crab, Petrolisthes cinctipes and Petrolisthes manimaculis (Anomura: Porcellanidae).</title>
        <authorList>
            <person name="Angst P."/>
        </authorList>
    </citation>
    <scope>NUCLEOTIDE SEQUENCE</scope>
    <source>
        <strain evidence="17">PB745_01</strain>
        <tissue evidence="17">Gill</tissue>
    </source>
</reference>
<feature type="compositionally biased region" description="Polar residues" evidence="15">
    <location>
        <begin position="244"/>
        <end position="264"/>
    </location>
</feature>
<evidence type="ECO:0000256" key="6">
    <source>
        <dbReference type="ARBA" id="ARBA00022737"/>
    </source>
</evidence>
<dbReference type="InterPro" id="IPR002110">
    <property type="entry name" value="Ankyrin_rpt"/>
</dbReference>
<feature type="compositionally biased region" description="Acidic residues" evidence="15">
    <location>
        <begin position="438"/>
        <end position="448"/>
    </location>
</feature>
<comment type="caution">
    <text evidence="17">The sequence shown here is derived from an EMBL/GenBank/DDBJ whole genome shotgun (WGS) entry which is preliminary data.</text>
</comment>
<evidence type="ECO:0000256" key="11">
    <source>
        <dbReference type="ARBA" id="ARBA00023043"/>
    </source>
</evidence>
<feature type="compositionally biased region" description="Basic and acidic residues" evidence="15">
    <location>
        <begin position="449"/>
        <end position="471"/>
    </location>
</feature>
<keyword evidence="4 14" id="KW-0540">Nuclease</keyword>
<feature type="region of interest" description="Disordered" evidence="15">
    <location>
        <begin position="114"/>
        <end position="148"/>
    </location>
</feature>
<dbReference type="InterPro" id="IPR041175">
    <property type="entry name" value="VLRF1/Vms1"/>
</dbReference>
<keyword evidence="9 14" id="KW-0378">Hydrolase</keyword>
<sequence>MIGQVGGQSLWNRDAMSVVLAGARLAPGTAEFDSLSTQLSSTPSTEHCSIGLPMFMSSRASTTSTGAQCSCCQVTLASREQQVEHYREPWHLTNLKRTTQGQSPLTHMQFETGHDTASCTSSEDEASTADDDNNNTENDEDNEGNEKHVLGKQPRIFFLNADGQVFSVYRSVLLNKRVEMAGETDAIQRLQAAPRKRRWAVLLLSGGHFAGAIFNGEEVEVHKTFHNYTVRAGQGGSQSRKDNQTATSHPRSSGSSLRRYNEQSQRQHIQELLESWRPKLVSCNLIFCHTRHSSRSALFSGKQPILSTSDDRIRNVPFTTRQPKFAEVQRVHTALSEVLIHGTEEEFGEMIRASQESKKTIKPKLPKTPVTSKTQRKLKTMRKKKGRSDEDEEDEDEEDEEESEGEVVLSMEFATIGLEAIGGGPDCILGGNEKSDMTEEEEEEESPDEERQHKEKGLEEWVDNERKDKEGNRKKRKGKKRKNKFHTGSPDKTRVWDSLHKACSSGDVKRLQQMLRIARDGGDDETCVSGSTLSAELLSSIAAVGIELNQVKFGKKERTLLHIAADNGQLSTVRWLLENDCDPSISDQDGKTPYQDSHHKDTRNVFRRFMAHYPHRYHYDKANIPGPLTQTMEEEEAARRKAMKLAKNTRKKDRKKKEKEEEERKVEEEQERKRFLTLSDREKRALAAERRMQQSGANDTTTTTTTTSYTSTCRCFQCGCDISTLDPFHYNDYKFCTTKCVREHRQNQ</sequence>
<evidence type="ECO:0000256" key="14">
    <source>
        <dbReference type="PROSITE-ProRule" id="PRU01389"/>
    </source>
</evidence>
<feature type="domain" description="VLRF1" evidence="16">
    <location>
        <begin position="195"/>
        <end position="338"/>
    </location>
</feature>
<evidence type="ECO:0000256" key="9">
    <source>
        <dbReference type="ARBA" id="ARBA00022801"/>
    </source>
</evidence>
<name>A0AAE1F8R5_PETCI</name>
<feature type="compositionally biased region" description="Acidic residues" evidence="15">
    <location>
        <begin position="389"/>
        <end position="405"/>
    </location>
</feature>
<comment type="domain">
    <text evidence="14">The VLRF1 domain mediates binding to the 60S ribosomal subunit.</text>
</comment>
<evidence type="ECO:0000313" key="17">
    <source>
        <dbReference type="EMBL" id="KAK3869625.1"/>
    </source>
</evidence>
<comment type="subcellular location">
    <subcellularLocation>
        <location evidence="1">Cytoplasm</location>
    </subcellularLocation>
</comment>
<evidence type="ECO:0000256" key="10">
    <source>
        <dbReference type="ARBA" id="ARBA00022833"/>
    </source>
</evidence>
<feature type="repeat" description="ANK" evidence="13">
    <location>
        <begin position="556"/>
        <end position="588"/>
    </location>
</feature>
<keyword evidence="8" id="KW-0863">Zinc-finger</keyword>
<dbReference type="Pfam" id="PF13857">
    <property type="entry name" value="Ank_5"/>
    <property type="match status" value="1"/>
</dbReference>
<dbReference type="SUPFAM" id="SSF48403">
    <property type="entry name" value="Ankyrin repeat"/>
    <property type="match status" value="1"/>
</dbReference>
<evidence type="ECO:0000313" key="18">
    <source>
        <dbReference type="Proteomes" id="UP001286313"/>
    </source>
</evidence>
<keyword evidence="11 13" id="KW-0040">ANK repeat</keyword>
<evidence type="ECO:0000256" key="4">
    <source>
        <dbReference type="ARBA" id="ARBA00022722"/>
    </source>
</evidence>
<feature type="compositionally biased region" description="Basic residues" evidence="15">
    <location>
        <begin position="640"/>
        <end position="657"/>
    </location>
</feature>
<comment type="similarity">
    <text evidence="2 14">Belongs to the ANKZF1/VMS1 family.</text>
</comment>
<dbReference type="PANTHER" id="PTHR16036:SF2">
    <property type="entry name" value="TRNA ENDONUCLEASE ANKZF1"/>
    <property type="match status" value="1"/>
</dbReference>
<keyword evidence="3 14" id="KW-0963">Cytoplasm</keyword>
<dbReference type="InterPro" id="IPR036770">
    <property type="entry name" value="Ankyrin_rpt-contain_sf"/>
</dbReference>
<evidence type="ECO:0000256" key="1">
    <source>
        <dbReference type="ARBA" id="ARBA00004496"/>
    </source>
</evidence>
<feature type="region of interest" description="Disordered" evidence="15">
    <location>
        <begin position="354"/>
        <end position="407"/>
    </location>
</feature>
<dbReference type="Pfam" id="PF18826">
    <property type="entry name" value="bVLRF1"/>
    <property type="match status" value="1"/>
</dbReference>
<keyword evidence="6" id="KW-0677">Repeat</keyword>
<evidence type="ECO:0000256" key="3">
    <source>
        <dbReference type="ARBA" id="ARBA00022490"/>
    </source>
</evidence>
<organism evidence="17 18">
    <name type="scientific">Petrolisthes cinctipes</name>
    <name type="common">Flat porcelain crab</name>
    <dbReference type="NCBI Taxonomy" id="88211"/>
    <lineage>
        <taxon>Eukaryota</taxon>
        <taxon>Metazoa</taxon>
        <taxon>Ecdysozoa</taxon>
        <taxon>Arthropoda</taxon>
        <taxon>Crustacea</taxon>
        <taxon>Multicrustacea</taxon>
        <taxon>Malacostraca</taxon>
        <taxon>Eumalacostraca</taxon>
        <taxon>Eucarida</taxon>
        <taxon>Decapoda</taxon>
        <taxon>Pleocyemata</taxon>
        <taxon>Anomura</taxon>
        <taxon>Galatheoidea</taxon>
        <taxon>Porcellanidae</taxon>
        <taxon>Petrolisthes</taxon>
    </lineage>
</organism>
<dbReference type="GO" id="GO:0036503">
    <property type="term" value="P:ERAD pathway"/>
    <property type="evidence" value="ECO:0007669"/>
    <property type="project" value="TreeGrafter"/>
</dbReference>
<feature type="region of interest" description="Disordered" evidence="15">
    <location>
        <begin position="632"/>
        <end position="673"/>
    </location>
</feature>
<evidence type="ECO:0000256" key="2">
    <source>
        <dbReference type="ARBA" id="ARBA00009262"/>
    </source>
</evidence>
<evidence type="ECO:0000259" key="16">
    <source>
        <dbReference type="PROSITE" id="PS52044"/>
    </source>
</evidence>
<proteinExistence type="inferred from homology"/>
<keyword evidence="7 14" id="KW-0255">Endonuclease</keyword>
<evidence type="ECO:0000256" key="8">
    <source>
        <dbReference type="ARBA" id="ARBA00022771"/>
    </source>
</evidence>
<dbReference type="AlphaFoldDB" id="A0AAE1F8R5"/>
<evidence type="ECO:0000256" key="5">
    <source>
        <dbReference type="ARBA" id="ARBA00022723"/>
    </source>
</evidence>
<feature type="region of interest" description="Disordered" evidence="15">
    <location>
        <begin position="230"/>
        <end position="264"/>
    </location>
</feature>
<gene>
    <name evidence="17" type="ORF">Pcinc_025071</name>
</gene>
<accession>A0AAE1F8R5</accession>
<evidence type="ECO:0000256" key="7">
    <source>
        <dbReference type="ARBA" id="ARBA00022759"/>
    </source>
</evidence>
<dbReference type="PROSITE" id="PS52044">
    <property type="entry name" value="VLRF1"/>
    <property type="match status" value="1"/>
</dbReference>
<dbReference type="GO" id="GO:0005737">
    <property type="term" value="C:cytoplasm"/>
    <property type="evidence" value="ECO:0007669"/>
    <property type="project" value="UniProtKB-SubCell"/>
</dbReference>
<dbReference type="PROSITE" id="PS50088">
    <property type="entry name" value="ANK_REPEAT"/>
    <property type="match status" value="1"/>
</dbReference>
<dbReference type="InterPro" id="IPR047139">
    <property type="entry name" value="ANKZ1/VMS1"/>
</dbReference>
<dbReference type="InterPro" id="IPR041540">
    <property type="entry name" value="VATC"/>
</dbReference>
<dbReference type="GO" id="GO:0016787">
    <property type="term" value="F:hydrolase activity"/>
    <property type="evidence" value="ECO:0007669"/>
    <property type="project" value="UniProtKB-KW"/>
</dbReference>
<evidence type="ECO:0000256" key="13">
    <source>
        <dbReference type="PROSITE-ProRule" id="PRU00023"/>
    </source>
</evidence>
<keyword evidence="10" id="KW-0862">Zinc</keyword>
<feature type="region of interest" description="Disordered" evidence="15">
    <location>
        <begin position="420"/>
        <end position="493"/>
    </location>
</feature>
<evidence type="ECO:0000256" key="12">
    <source>
        <dbReference type="ARBA" id="ARBA00023054"/>
    </source>
</evidence>
<dbReference type="GO" id="GO:0008270">
    <property type="term" value="F:zinc ion binding"/>
    <property type="evidence" value="ECO:0007669"/>
    <property type="project" value="UniProtKB-KW"/>
</dbReference>
<feature type="compositionally biased region" description="Acidic residues" evidence="15">
    <location>
        <begin position="122"/>
        <end position="143"/>
    </location>
</feature>
<evidence type="ECO:0000256" key="15">
    <source>
        <dbReference type="SAM" id="MobiDB-lite"/>
    </source>
</evidence>
<feature type="compositionally biased region" description="Basic residues" evidence="15">
    <location>
        <begin position="374"/>
        <end position="386"/>
    </location>
</feature>
<keyword evidence="5" id="KW-0479">Metal-binding</keyword>
<dbReference type="Pfam" id="PF18716">
    <property type="entry name" value="VATC"/>
    <property type="match status" value="1"/>
</dbReference>
<dbReference type="Gene3D" id="1.25.40.20">
    <property type="entry name" value="Ankyrin repeat-containing domain"/>
    <property type="match status" value="1"/>
</dbReference>
<dbReference type="EMBL" id="JAWQEG010002806">
    <property type="protein sequence ID" value="KAK3869625.1"/>
    <property type="molecule type" value="Genomic_DNA"/>
</dbReference>
<keyword evidence="18" id="KW-1185">Reference proteome</keyword>
<feature type="compositionally biased region" description="Basic and acidic residues" evidence="15">
    <location>
        <begin position="658"/>
        <end position="673"/>
    </location>
</feature>
<dbReference type="Proteomes" id="UP001286313">
    <property type="component" value="Unassembled WGS sequence"/>
</dbReference>
<dbReference type="SMART" id="SM00248">
    <property type="entry name" value="ANK"/>
    <property type="match status" value="1"/>
</dbReference>
<dbReference type="PANTHER" id="PTHR16036">
    <property type="entry name" value="ANKYRIN REPEAT AND ZINC FINGER DOMAIN-CONTAINING PROTEIN 1"/>
    <property type="match status" value="1"/>
</dbReference>
<feature type="active site" evidence="14">
    <location>
        <position position="238"/>
    </location>
</feature>
<keyword evidence="12" id="KW-0175">Coiled coil</keyword>